<keyword evidence="4" id="KW-1185">Reference proteome</keyword>
<comment type="caution">
    <text evidence="3">The sequence shown here is derived from an EMBL/GenBank/DDBJ whole genome shotgun (WGS) entry which is preliminary data.</text>
</comment>
<sequence length="84" mass="8973">MILTLIATSVPLVLTLKSAQLNRTERQSNSRSGTQQAKNVSGRSPAATTEELMGSLSLMMSLTKRASTTSNNGSMKSTVTLVRM</sequence>
<organism evidence="3 4">
    <name type="scientific">Brassica napus</name>
    <name type="common">Rape</name>
    <dbReference type="NCBI Taxonomy" id="3708"/>
    <lineage>
        <taxon>Eukaryota</taxon>
        <taxon>Viridiplantae</taxon>
        <taxon>Streptophyta</taxon>
        <taxon>Embryophyta</taxon>
        <taxon>Tracheophyta</taxon>
        <taxon>Spermatophyta</taxon>
        <taxon>Magnoliopsida</taxon>
        <taxon>eudicotyledons</taxon>
        <taxon>Gunneridae</taxon>
        <taxon>Pentapetalae</taxon>
        <taxon>rosids</taxon>
        <taxon>malvids</taxon>
        <taxon>Brassicales</taxon>
        <taxon>Brassicaceae</taxon>
        <taxon>Brassiceae</taxon>
        <taxon>Brassica</taxon>
    </lineage>
</organism>
<accession>A0ABQ8BZI7</accession>
<evidence type="ECO:0000256" key="2">
    <source>
        <dbReference type="SAM" id="SignalP"/>
    </source>
</evidence>
<feature type="compositionally biased region" description="Polar residues" evidence="1">
    <location>
        <begin position="64"/>
        <end position="84"/>
    </location>
</feature>
<keyword evidence="2" id="KW-0732">Signal</keyword>
<feature type="region of interest" description="Disordered" evidence="1">
    <location>
        <begin position="20"/>
        <end position="84"/>
    </location>
</feature>
<dbReference type="Proteomes" id="UP000824890">
    <property type="component" value="Unassembled WGS sequence"/>
</dbReference>
<evidence type="ECO:0000313" key="4">
    <source>
        <dbReference type="Proteomes" id="UP000824890"/>
    </source>
</evidence>
<protein>
    <recommendedName>
        <fullName evidence="5">Secreted protein</fullName>
    </recommendedName>
</protein>
<name>A0ABQ8BZI7_BRANA</name>
<evidence type="ECO:0000256" key="1">
    <source>
        <dbReference type="SAM" id="MobiDB-lite"/>
    </source>
</evidence>
<evidence type="ECO:0000313" key="3">
    <source>
        <dbReference type="EMBL" id="KAH0910220.1"/>
    </source>
</evidence>
<evidence type="ECO:0008006" key="5">
    <source>
        <dbReference type="Google" id="ProtNLM"/>
    </source>
</evidence>
<feature type="compositionally biased region" description="Polar residues" evidence="1">
    <location>
        <begin position="29"/>
        <end position="42"/>
    </location>
</feature>
<feature type="compositionally biased region" description="Low complexity" evidence="1">
    <location>
        <begin position="52"/>
        <end position="62"/>
    </location>
</feature>
<reference evidence="3 4" key="1">
    <citation type="submission" date="2021-05" db="EMBL/GenBank/DDBJ databases">
        <title>Genome Assembly of Synthetic Allotetraploid Brassica napus Reveals Homoeologous Exchanges between Subgenomes.</title>
        <authorList>
            <person name="Davis J.T."/>
        </authorList>
    </citation>
    <scope>NUCLEOTIDE SEQUENCE [LARGE SCALE GENOMIC DNA]</scope>
    <source>
        <strain evidence="4">cv. Da-Ae</strain>
        <tissue evidence="3">Seedling</tissue>
    </source>
</reference>
<feature type="chain" id="PRO_5045239598" description="Secreted protein" evidence="2">
    <location>
        <begin position="16"/>
        <end position="84"/>
    </location>
</feature>
<proteinExistence type="predicted"/>
<gene>
    <name evidence="3" type="ORF">HID58_033541</name>
</gene>
<dbReference type="EMBL" id="JAGKQM010000009">
    <property type="protein sequence ID" value="KAH0910220.1"/>
    <property type="molecule type" value="Genomic_DNA"/>
</dbReference>
<feature type="signal peptide" evidence="2">
    <location>
        <begin position="1"/>
        <end position="15"/>
    </location>
</feature>